<keyword evidence="1 3" id="KW-0378">Hydrolase</keyword>
<sequence>MKKIFLMLFLSGLLSIPAFAQNTDWVAQNGRLKVKDGKIVNSKNVPPQLRGISLSWSIWQGRKYYNPQVVSWLQSDFNINLLRVSMAVQPDSGYLQQPAEQEKLVVKTVDAAIANGLYVLIDWHDHHADQHLAPSKAFFTKMAKRYAGKPNVIYEVFNEPEKIAWQTVKDYATQVIAAIRKYDATNLIIVGSPTWDQDIDVAAKDPIKGYENIAYSFHFYASDPNHQEVLMKKADEAIAAGLPIMVTEWGVGEANGNGEFNLEKTNNWLAWMERNQLSWANWNITDKNETTAILQPGASIKGKWKPEALTPAGQYIRTQLRKLNH</sequence>
<evidence type="ECO:0000313" key="7">
    <source>
        <dbReference type="Proteomes" id="UP000487757"/>
    </source>
</evidence>
<dbReference type="Gene3D" id="3.20.20.80">
    <property type="entry name" value="Glycosidases"/>
    <property type="match status" value="1"/>
</dbReference>
<dbReference type="InterPro" id="IPR001547">
    <property type="entry name" value="Glyco_hydro_5"/>
</dbReference>
<dbReference type="Proteomes" id="UP000487757">
    <property type="component" value="Unassembled WGS sequence"/>
</dbReference>
<dbReference type="GO" id="GO:0000272">
    <property type="term" value="P:polysaccharide catabolic process"/>
    <property type="evidence" value="ECO:0007669"/>
    <property type="project" value="InterPro"/>
</dbReference>
<proteinExistence type="inferred from homology"/>
<feature type="domain" description="Glycoside hydrolase family 5" evidence="5">
    <location>
        <begin position="41"/>
        <end position="287"/>
    </location>
</feature>
<evidence type="ECO:0000313" key="6">
    <source>
        <dbReference type="EMBL" id="MRX77852.1"/>
    </source>
</evidence>
<evidence type="ECO:0000256" key="2">
    <source>
        <dbReference type="ARBA" id="ARBA00023295"/>
    </source>
</evidence>
<dbReference type="RefSeq" id="WP_154282266.1">
    <property type="nucleotide sequence ID" value="NZ_JBHUJQ010000001.1"/>
</dbReference>
<evidence type="ECO:0000256" key="1">
    <source>
        <dbReference type="ARBA" id="ARBA00022801"/>
    </source>
</evidence>
<dbReference type="PANTHER" id="PTHR34142:SF1">
    <property type="entry name" value="GLYCOSIDE HYDROLASE FAMILY 5 DOMAIN-CONTAINING PROTEIN"/>
    <property type="match status" value="1"/>
</dbReference>
<evidence type="ECO:0000256" key="3">
    <source>
        <dbReference type="RuleBase" id="RU361153"/>
    </source>
</evidence>
<keyword evidence="4" id="KW-0732">Signal</keyword>
<dbReference type="InterPro" id="IPR017853">
    <property type="entry name" value="GH"/>
</dbReference>
<dbReference type="Pfam" id="PF00150">
    <property type="entry name" value="Cellulase"/>
    <property type="match status" value="1"/>
</dbReference>
<accession>A0A7K0G2L9</accession>
<reference evidence="6 7" key="1">
    <citation type="submission" date="2019-11" db="EMBL/GenBank/DDBJ databases">
        <title>Pedobacter petrophilus genome.</title>
        <authorList>
            <person name="Feldbauer M.J."/>
            <person name="Newman J.D."/>
        </authorList>
    </citation>
    <scope>NUCLEOTIDE SEQUENCE [LARGE SCALE GENOMIC DNA]</scope>
    <source>
        <strain evidence="6 7">LMG 29686</strain>
    </source>
</reference>
<gene>
    <name evidence="6" type="ORF">GJU39_17355</name>
</gene>
<dbReference type="SUPFAM" id="SSF51445">
    <property type="entry name" value="(Trans)glycosidases"/>
    <property type="match status" value="1"/>
</dbReference>
<keyword evidence="2 3" id="KW-0326">Glycosidase</keyword>
<evidence type="ECO:0000259" key="5">
    <source>
        <dbReference type="Pfam" id="PF00150"/>
    </source>
</evidence>
<name>A0A7K0G2L9_9SPHI</name>
<feature type="chain" id="PRO_5029799403" evidence="4">
    <location>
        <begin position="21"/>
        <end position="325"/>
    </location>
</feature>
<comment type="caution">
    <text evidence="6">The sequence shown here is derived from an EMBL/GenBank/DDBJ whole genome shotgun (WGS) entry which is preliminary data.</text>
</comment>
<dbReference type="PANTHER" id="PTHR34142">
    <property type="entry name" value="ENDO-BETA-1,4-GLUCANASE A"/>
    <property type="match status" value="1"/>
</dbReference>
<dbReference type="AlphaFoldDB" id="A0A7K0G2L9"/>
<dbReference type="GO" id="GO:0004553">
    <property type="term" value="F:hydrolase activity, hydrolyzing O-glycosyl compounds"/>
    <property type="evidence" value="ECO:0007669"/>
    <property type="project" value="InterPro"/>
</dbReference>
<protein>
    <submittedName>
        <fullName evidence="6">Cellulase family glycosylhydrolase</fullName>
    </submittedName>
</protein>
<dbReference type="EMBL" id="WKKH01000033">
    <property type="protein sequence ID" value="MRX77852.1"/>
    <property type="molecule type" value="Genomic_DNA"/>
</dbReference>
<dbReference type="OrthoDB" id="154460at2"/>
<organism evidence="6 7">
    <name type="scientific">Pedobacter petrophilus</name>
    <dbReference type="NCBI Taxonomy" id="1908241"/>
    <lineage>
        <taxon>Bacteria</taxon>
        <taxon>Pseudomonadati</taxon>
        <taxon>Bacteroidota</taxon>
        <taxon>Sphingobacteriia</taxon>
        <taxon>Sphingobacteriales</taxon>
        <taxon>Sphingobacteriaceae</taxon>
        <taxon>Pedobacter</taxon>
    </lineage>
</organism>
<evidence type="ECO:0000256" key="4">
    <source>
        <dbReference type="SAM" id="SignalP"/>
    </source>
</evidence>
<comment type="similarity">
    <text evidence="3">Belongs to the glycosyl hydrolase 5 (cellulase A) family.</text>
</comment>
<feature type="signal peptide" evidence="4">
    <location>
        <begin position="1"/>
        <end position="20"/>
    </location>
</feature>
<keyword evidence="7" id="KW-1185">Reference proteome</keyword>